<protein>
    <submittedName>
        <fullName evidence="1">Uncharacterized protein</fullName>
    </submittedName>
</protein>
<proteinExistence type="predicted"/>
<comment type="caution">
    <text evidence="1">The sequence shown here is derived from an EMBL/GenBank/DDBJ whole genome shotgun (WGS) entry which is preliminary data.</text>
</comment>
<evidence type="ECO:0000313" key="2">
    <source>
        <dbReference type="Proteomes" id="UP000266861"/>
    </source>
</evidence>
<accession>A0A397JA57</accession>
<dbReference type="AlphaFoldDB" id="A0A397JA57"/>
<organism evidence="1 2">
    <name type="scientific">Diversispora epigaea</name>
    <dbReference type="NCBI Taxonomy" id="1348612"/>
    <lineage>
        <taxon>Eukaryota</taxon>
        <taxon>Fungi</taxon>
        <taxon>Fungi incertae sedis</taxon>
        <taxon>Mucoromycota</taxon>
        <taxon>Glomeromycotina</taxon>
        <taxon>Glomeromycetes</taxon>
        <taxon>Diversisporales</taxon>
        <taxon>Diversisporaceae</taxon>
        <taxon>Diversispora</taxon>
    </lineage>
</organism>
<dbReference type="EMBL" id="PQFF01000082">
    <property type="protein sequence ID" value="RHZ83942.1"/>
    <property type="molecule type" value="Genomic_DNA"/>
</dbReference>
<dbReference type="Proteomes" id="UP000266861">
    <property type="component" value="Unassembled WGS sequence"/>
</dbReference>
<reference evidence="1 2" key="1">
    <citation type="submission" date="2018-08" db="EMBL/GenBank/DDBJ databases">
        <title>Genome and evolution of the arbuscular mycorrhizal fungus Diversispora epigaea (formerly Glomus versiforme) and its bacterial endosymbionts.</title>
        <authorList>
            <person name="Sun X."/>
            <person name="Fei Z."/>
            <person name="Harrison M."/>
        </authorList>
    </citation>
    <scope>NUCLEOTIDE SEQUENCE [LARGE SCALE GENOMIC DNA]</scope>
    <source>
        <strain evidence="1 2">IT104</strain>
    </source>
</reference>
<gene>
    <name evidence="1" type="ORF">Glove_86g119</name>
</gene>
<sequence>MKFNQRKRIKVADEKIQFNCGEARKILSQEKRDEYNDNATEMTYITSNSLCKKSIKKIFNNGKMNFGTPAADDFAKKKTIETILLGLKSIMTVMKNGEINAMPFPGNDENSIRNFDNIDNIFNEQSITQLKRAPSSNFSCRVK</sequence>
<keyword evidence="2" id="KW-1185">Reference proteome</keyword>
<name>A0A397JA57_9GLOM</name>
<evidence type="ECO:0000313" key="1">
    <source>
        <dbReference type="EMBL" id="RHZ83942.1"/>
    </source>
</evidence>